<evidence type="ECO:0000256" key="5">
    <source>
        <dbReference type="ARBA" id="ARBA00023163"/>
    </source>
</evidence>
<evidence type="ECO:0000256" key="1">
    <source>
        <dbReference type="ARBA" id="ARBA00010641"/>
    </source>
</evidence>
<dbReference type="Proteomes" id="UP000319576">
    <property type="component" value="Chromosome"/>
</dbReference>
<dbReference type="PANTHER" id="PTHR43133">
    <property type="entry name" value="RNA POLYMERASE ECF-TYPE SIGMA FACTO"/>
    <property type="match status" value="1"/>
</dbReference>
<dbReference type="Gene3D" id="1.10.10.10">
    <property type="entry name" value="Winged helix-like DNA-binding domain superfamily/Winged helix DNA-binding domain"/>
    <property type="match status" value="1"/>
</dbReference>
<dbReference type="SUPFAM" id="SSF88946">
    <property type="entry name" value="Sigma2 domain of RNA polymerase sigma factors"/>
    <property type="match status" value="1"/>
</dbReference>
<dbReference type="GO" id="GO:0006352">
    <property type="term" value="P:DNA-templated transcription initiation"/>
    <property type="evidence" value="ECO:0007669"/>
    <property type="project" value="InterPro"/>
</dbReference>
<dbReference type="InterPro" id="IPR013325">
    <property type="entry name" value="RNA_pol_sigma_r2"/>
</dbReference>
<dbReference type="InterPro" id="IPR014284">
    <property type="entry name" value="RNA_pol_sigma-70_dom"/>
</dbReference>
<dbReference type="KEGG" id="uli:ETAA1_22510"/>
<reference evidence="7 8" key="1">
    <citation type="submission" date="2019-02" db="EMBL/GenBank/DDBJ databases">
        <title>Deep-cultivation of Planctomycetes and their phenomic and genomic characterization uncovers novel biology.</title>
        <authorList>
            <person name="Wiegand S."/>
            <person name="Jogler M."/>
            <person name="Boedeker C."/>
            <person name="Pinto D."/>
            <person name="Vollmers J."/>
            <person name="Rivas-Marin E."/>
            <person name="Kohn T."/>
            <person name="Peeters S.H."/>
            <person name="Heuer A."/>
            <person name="Rast P."/>
            <person name="Oberbeckmann S."/>
            <person name="Bunk B."/>
            <person name="Jeske O."/>
            <person name="Meyerdierks A."/>
            <person name="Storesund J.E."/>
            <person name="Kallscheuer N."/>
            <person name="Luecker S."/>
            <person name="Lage O.M."/>
            <person name="Pohl T."/>
            <person name="Merkel B.J."/>
            <person name="Hornburger P."/>
            <person name="Mueller R.-W."/>
            <person name="Bruemmer F."/>
            <person name="Labrenz M."/>
            <person name="Spormann A.M."/>
            <person name="Op den Camp H."/>
            <person name="Overmann J."/>
            <person name="Amann R."/>
            <person name="Jetten M.S.M."/>
            <person name="Mascher T."/>
            <person name="Medema M.H."/>
            <person name="Devos D.P."/>
            <person name="Kaster A.-K."/>
            <person name="Ovreas L."/>
            <person name="Rohde M."/>
            <person name="Galperin M.Y."/>
            <person name="Jogler C."/>
        </authorList>
    </citation>
    <scope>NUCLEOTIDE SEQUENCE [LARGE SCALE GENOMIC DNA]</scope>
    <source>
        <strain evidence="7 8">ETA_A1</strain>
    </source>
</reference>
<name>A0A517XS19_9BACT</name>
<proteinExistence type="inferred from homology"/>
<organism evidence="7 8">
    <name type="scientific">Urbifossiella limnaea</name>
    <dbReference type="NCBI Taxonomy" id="2528023"/>
    <lineage>
        <taxon>Bacteria</taxon>
        <taxon>Pseudomonadati</taxon>
        <taxon>Planctomycetota</taxon>
        <taxon>Planctomycetia</taxon>
        <taxon>Gemmatales</taxon>
        <taxon>Gemmataceae</taxon>
        <taxon>Urbifossiella</taxon>
    </lineage>
</organism>
<gene>
    <name evidence="7" type="ORF">ETAA1_22510</name>
</gene>
<dbReference type="GO" id="GO:0016987">
    <property type="term" value="F:sigma factor activity"/>
    <property type="evidence" value="ECO:0007669"/>
    <property type="project" value="UniProtKB-KW"/>
</dbReference>
<keyword evidence="2" id="KW-0805">Transcription regulation</keyword>
<dbReference type="InterPro" id="IPR039425">
    <property type="entry name" value="RNA_pol_sigma-70-like"/>
</dbReference>
<evidence type="ECO:0000313" key="8">
    <source>
        <dbReference type="Proteomes" id="UP000319576"/>
    </source>
</evidence>
<dbReference type="InterPro" id="IPR013324">
    <property type="entry name" value="RNA_pol_sigma_r3/r4-like"/>
</dbReference>
<dbReference type="Pfam" id="PF07638">
    <property type="entry name" value="Sigma70_ECF"/>
    <property type="match status" value="1"/>
</dbReference>
<dbReference type="EMBL" id="CP036273">
    <property type="protein sequence ID" value="QDU20304.1"/>
    <property type="molecule type" value="Genomic_DNA"/>
</dbReference>
<dbReference type="InterPro" id="IPR053812">
    <property type="entry name" value="HTH_Sigma70_ECF-like"/>
</dbReference>
<keyword evidence="4" id="KW-0238">DNA-binding</keyword>
<evidence type="ECO:0000256" key="2">
    <source>
        <dbReference type="ARBA" id="ARBA00023015"/>
    </source>
</evidence>
<dbReference type="InterPro" id="IPR036388">
    <property type="entry name" value="WH-like_DNA-bd_sf"/>
</dbReference>
<dbReference type="RefSeq" id="WP_202920823.1">
    <property type="nucleotide sequence ID" value="NZ_CP036273.1"/>
</dbReference>
<evidence type="ECO:0000256" key="3">
    <source>
        <dbReference type="ARBA" id="ARBA00023082"/>
    </source>
</evidence>
<evidence type="ECO:0000259" key="6">
    <source>
        <dbReference type="Pfam" id="PF07638"/>
    </source>
</evidence>
<keyword evidence="5" id="KW-0804">Transcription</keyword>
<evidence type="ECO:0000256" key="4">
    <source>
        <dbReference type="ARBA" id="ARBA00023125"/>
    </source>
</evidence>
<dbReference type="Gene3D" id="1.10.1740.10">
    <property type="match status" value="1"/>
</dbReference>
<evidence type="ECO:0000313" key="7">
    <source>
        <dbReference type="EMBL" id="QDU20304.1"/>
    </source>
</evidence>
<sequence>MSDTALSFHTAHMNRCIDGLRAGDPAAVNELVRRAQGRFHRLARRMYRSFPNVRPVADSEDVEQVGWVRLLRTLQRLRPDNTGKFFLLAGVMIRRELLDLARKARGQAYQLRSLDALTSEDGTAGANAIPEPAARAAAAEFELWELFHEAVGRVSMNPQKVMILIFYDGRTRAEVADILGCDIRTVGRWWKQACMEVRALVGGAAPLPH</sequence>
<keyword evidence="8" id="KW-1185">Reference proteome</keyword>
<dbReference type="SUPFAM" id="SSF88659">
    <property type="entry name" value="Sigma3 and sigma4 domains of RNA polymerase sigma factors"/>
    <property type="match status" value="1"/>
</dbReference>
<dbReference type="NCBIfam" id="TIGR02937">
    <property type="entry name" value="sigma70-ECF"/>
    <property type="match status" value="1"/>
</dbReference>
<keyword evidence="3" id="KW-0731">Sigma factor</keyword>
<protein>
    <submittedName>
        <fullName evidence="7">RNA polymerase sigma factor</fullName>
    </submittedName>
</protein>
<feature type="domain" description="RNA polymerase sigma-70 ECF-like HTH" evidence="6">
    <location>
        <begin position="14"/>
        <end position="193"/>
    </location>
</feature>
<dbReference type="GO" id="GO:0003677">
    <property type="term" value="F:DNA binding"/>
    <property type="evidence" value="ECO:0007669"/>
    <property type="project" value="UniProtKB-KW"/>
</dbReference>
<dbReference type="PANTHER" id="PTHR43133:SF8">
    <property type="entry name" value="RNA POLYMERASE SIGMA FACTOR HI_1459-RELATED"/>
    <property type="match status" value="1"/>
</dbReference>
<accession>A0A517XS19</accession>
<comment type="similarity">
    <text evidence="1">Belongs to the sigma-70 factor family. ECF subfamily.</text>
</comment>
<dbReference type="AlphaFoldDB" id="A0A517XS19"/>